<proteinExistence type="predicted"/>
<evidence type="ECO:0000313" key="2">
    <source>
        <dbReference type="EMBL" id="ORY28421.1"/>
    </source>
</evidence>
<feature type="compositionally biased region" description="Basic and acidic residues" evidence="1">
    <location>
        <begin position="42"/>
        <end position="58"/>
    </location>
</feature>
<feature type="region of interest" description="Disordered" evidence="1">
    <location>
        <begin position="38"/>
        <end position="58"/>
    </location>
</feature>
<gene>
    <name evidence="2" type="ORF">BCR33DRAFT_745693</name>
</gene>
<evidence type="ECO:0000256" key="1">
    <source>
        <dbReference type="SAM" id="MobiDB-lite"/>
    </source>
</evidence>
<dbReference type="AlphaFoldDB" id="A0A1Y2B0S4"/>
<dbReference type="EMBL" id="MCGO01000095">
    <property type="protein sequence ID" value="ORY28421.1"/>
    <property type="molecule type" value="Genomic_DNA"/>
</dbReference>
<organism evidence="2 3">
    <name type="scientific">Rhizoclosmatium globosum</name>
    <dbReference type="NCBI Taxonomy" id="329046"/>
    <lineage>
        <taxon>Eukaryota</taxon>
        <taxon>Fungi</taxon>
        <taxon>Fungi incertae sedis</taxon>
        <taxon>Chytridiomycota</taxon>
        <taxon>Chytridiomycota incertae sedis</taxon>
        <taxon>Chytridiomycetes</taxon>
        <taxon>Chytridiales</taxon>
        <taxon>Chytriomycetaceae</taxon>
        <taxon>Rhizoclosmatium</taxon>
    </lineage>
</organism>
<comment type="caution">
    <text evidence="2">The sequence shown here is derived from an EMBL/GenBank/DDBJ whole genome shotgun (WGS) entry which is preliminary data.</text>
</comment>
<keyword evidence="3" id="KW-1185">Reference proteome</keyword>
<sequence length="130" mass="15103">MLHSTKTSPEKRQGSKANVCQHRYLVCKRRFTIPKINTSPAQKREDLERHSCEPEKTHGAEALVKEGGCLREWHFRRKNWSFETHDIILLKMFMAVVRVGNQQNAFCNPRKSVKSRIAQVPDARHSILPN</sequence>
<protein>
    <submittedName>
        <fullName evidence="2">Uncharacterized protein</fullName>
    </submittedName>
</protein>
<evidence type="ECO:0000313" key="3">
    <source>
        <dbReference type="Proteomes" id="UP000193642"/>
    </source>
</evidence>
<reference evidence="2 3" key="1">
    <citation type="submission" date="2016-07" db="EMBL/GenBank/DDBJ databases">
        <title>Pervasive Adenine N6-methylation of Active Genes in Fungi.</title>
        <authorList>
            <consortium name="DOE Joint Genome Institute"/>
            <person name="Mondo S.J."/>
            <person name="Dannebaum R.O."/>
            <person name="Kuo R.C."/>
            <person name="Labutti K."/>
            <person name="Haridas S."/>
            <person name="Kuo A."/>
            <person name="Salamov A."/>
            <person name="Ahrendt S.R."/>
            <person name="Lipzen A."/>
            <person name="Sullivan W."/>
            <person name="Andreopoulos W.B."/>
            <person name="Clum A."/>
            <person name="Lindquist E."/>
            <person name="Daum C."/>
            <person name="Ramamoorthy G.K."/>
            <person name="Gryganskyi A."/>
            <person name="Culley D."/>
            <person name="Magnuson J.K."/>
            <person name="James T.Y."/>
            <person name="O'Malley M.A."/>
            <person name="Stajich J.E."/>
            <person name="Spatafora J.W."/>
            <person name="Visel A."/>
            <person name="Grigoriev I.V."/>
        </authorList>
    </citation>
    <scope>NUCLEOTIDE SEQUENCE [LARGE SCALE GENOMIC DNA]</scope>
    <source>
        <strain evidence="2 3">JEL800</strain>
    </source>
</reference>
<name>A0A1Y2B0S4_9FUNG</name>
<accession>A0A1Y2B0S4</accession>
<dbReference type="Proteomes" id="UP000193642">
    <property type="component" value="Unassembled WGS sequence"/>
</dbReference>